<dbReference type="PROSITE" id="PS51257">
    <property type="entry name" value="PROKAR_LIPOPROTEIN"/>
    <property type="match status" value="1"/>
</dbReference>
<evidence type="ECO:0000313" key="4">
    <source>
        <dbReference type="Proteomes" id="UP000535589"/>
    </source>
</evidence>
<dbReference type="InterPro" id="IPR003431">
    <property type="entry name" value="B-propeller_Phytase"/>
</dbReference>
<gene>
    <name evidence="3" type="ORF">HGP28_07120</name>
</gene>
<name>A0A7X8TQ32_9VIBR</name>
<organism evidence="3 4">
    <name type="scientific">Vibrio agarilyticus</name>
    <dbReference type="NCBI Taxonomy" id="2726741"/>
    <lineage>
        <taxon>Bacteria</taxon>
        <taxon>Pseudomonadati</taxon>
        <taxon>Pseudomonadota</taxon>
        <taxon>Gammaproteobacteria</taxon>
        <taxon>Vibrionales</taxon>
        <taxon>Vibrionaceae</taxon>
        <taxon>Vibrio</taxon>
    </lineage>
</organism>
<accession>A0A7X8TQ32</accession>
<evidence type="ECO:0000313" key="3">
    <source>
        <dbReference type="EMBL" id="NLS12675.1"/>
    </source>
</evidence>
<reference evidence="3 4" key="1">
    <citation type="submission" date="2020-04" db="EMBL/GenBank/DDBJ databases">
        <title>Vibrio sp. SM6, a novel species isolated from seawater.</title>
        <authorList>
            <person name="Wang X."/>
        </authorList>
    </citation>
    <scope>NUCLEOTIDE SEQUENCE [LARGE SCALE GENOMIC DNA]</scope>
    <source>
        <strain evidence="3 4">SM6</strain>
    </source>
</reference>
<sequence length="690" mass="73872">MRFLAVAFAVSATFLFGCNSSSSEAPSETSNQAELKLTQSTETSFADIGDAVVWRHSSTSDNDILITTLEADGVALYQSDGKQLAHLNVGEVTGADIRYDITFGDAGAIDVLALALPDEQALAFYHIKGDSAPWMREVGRLSLPEAAEGVCLYKNPTNAELIVTATTEQGRALQYKLKHQAGVLTSTLFDDESMPIAVRQIDVGGELSACVADDSTATLYIAEQDLGIWAYGAEPEHTFERRLVDTLAPLGQLQEVEGLDFIYQSGGYGYLVAADEGKGITLYSAKDAELLTQFDVPGFDEVKALAVAHDGLWLANSELEQPIYQKMSFTSLAAQNEMANAQFSMALNPADVAHTRVALVAVSGETTPVDDDGDAADDPALWVNPEDPAHSVIVATNKQGGLMAYNLAGEELQYLNQGEPNNVDIRTLEGPEGANVNLVAASNRDGNTIAFYTVSDPSKQNLPLIVIPAVGDNTSNGEIQTSLNEVYGLCMYQAVNGDAYVFINGKSGLIEQWRVELVEQGVSGTLVRTLSVPSQPEGCVADDATGELYLGEEDVGIWRFGADESADTAGELITKIDGDILTADVEGLALYHDGQNKYLLASSQGSHSYVAYDLNKDLQVVSQFALVANDEAGLDGASETDGIHVTAQSLGDSYPDGLLIVQDGYNVDSQYQQQNQNFKLVNWNDIAASF</sequence>
<proteinExistence type="predicted"/>
<dbReference type="Gene3D" id="2.120.10.30">
    <property type="entry name" value="TolB, C-terminal domain"/>
    <property type="match status" value="2"/>
</dbReference>
<dbReference type="Proteomes" id="UP000535589">
    <property type="component" value="Unassembled WGS sequence"/>
</dbReference>
<protein>
    <submittedName>
        <fullName evidence="3">Phytase</fullName>
    </submittedName>
</protein>
<keyword evidence="1" id="KW-0732">Signal</keyword>
<dbReference type="EMBL" id="JABAIK010000005">
    <property type="protein sequence ID" value="NLS12675.1"/>
    <property type="molecule type" value="Genomic_DNA"/>
</dbReference>
<feature type="domain" description="BPP" evidence="2">
    <location>
        <begin position="350"/>
        <end position="690"/>
    </location>
</feature>
<feature type="domain" description="BPP" evidence="2">
    <location>
        <begin position="21"/>
        <end position="338"/>
    </location>
</feature>
<comment type="caution">
    <text evidence="3">The sequence shown here is derived from an EMBL/GenBank/DDBJ whole genome shotgun (WGS) entry which is preliminary data.</text>
</comment>
<keyword evidence="4" id="KW-1185">Reference proteome</keyword>
<evidence type="ECO:0000259" key="2">
    <source>
        <dbReference type="PROSITE" id="PS51662"/>
    </source>
</evidence>
<dbReference type="SUPFAM" id="SSF50956">
    <property type="entry name" value="Thermostable phytase (3-phytase)"/>
    <property type="match status" value="2"/>
</dbReference>
<feature type="signal peptide" evidence="1">
    <location>
        <begin position="1"/>
        <end position="25"/>
    </location>
</feature>
<dbReference type="AlphaFoldDB" id="A0A7X8TQ32"/>
<dbReference type="InterPro" id="IPR011042">
    <property type="entry name" value="6-blade_b-propeller_TolB-like"/>
</dbReference>
<dbReference type="Pfam" id="PF02333">
    <property type="entry name" value="Phytase"/>
    <property type="match status" value="2"/>
</dbReference>
<dbReference type="RefSeq" id="WP_168835756.1">
    <property type="nucleotide sequence ID" value="NZ_JABAIK010000005.1"/>
</dbReference>
<feature type="chain" id="PRO_5031206620" evidence="1">
    <location>
        <begin position="26"/>
        <end position="690"/>
    </location>
</feature>
<dbReference type="PROSITE" id="PS51662">
    <property type="entry name" value="BP_PHYTASE"/>
    <property type="match status" value="2"/>
</dbReference>
<dbReference type="GO" id="GO:0016158">
    <property type="term" value="F:inositol hexakisphosphate 3-phosphatase activity"/>
    <property type="evidence" value="ECO:0007669"/>
    <property type="project" value="InterPro"/>
</dbReference>
<evidence type="ECO:0000256" key="1">
    <source>
        <dbReference type="SAM" id="SignalP"/>
    </source>
</evidence>